<evidence type="ECO:0008006" key="3">
    <source>
        <dbReference type="Google" id="ProtNLM"/>
    </source>
</evidence>
<dbReference type="RefSeq" id="WP_282023483.1">
    <property type="nucleotide sequence ID" value="NZ_CAMXCH010000001.1"/>
</dbReference>
<sequence>MARPSICTKELMDCICKRIVKIEVTPELNLKNNQINQNKEWSV</sequence>
<keyword evidence="2" id="KW-1185">Reference proteome</keyword>
<proteinExistence type="predicted"/>
<accession>A0ABM9HLY3</accession>
<evidence type="ECO:0000313" key="1">
    <source>
        <dbReference type="EMBL" id="CAI3933596.1"/>
    </source>
</evidence>
<evidence type="ECO:0000313" key="2">
    <source>
        <dbReference type="Proteomes" id="UP001154272"/>
    </source>
</evidence>
<protein>
    <recommendedName>
        <fullName evidence="3">Transposase</fullName>
    </recommendedName>
</protein>
<dbReference type="EMBL" id="CAMXCH010000001">
    <property type="protein sequence ID" value="CAI3933596.1"/>
    <property type="molecule type" value="Genomic_DNA"/>
</dbReference>
<comment type="caution">
    <text evidence="1">The sequence shown here is derived from an EMBL/GenBank/DDBJ whole genome shotgun (WGS) entry which is preliminary data.</text>
</comment>
<organism evidence="1 2">
    <name type="scientific">Commensalibacter papalotli</name>
    <name type="common">ex Botero et al. 2024</name>
    <dbReference type="NCBI Taxonomy" id="2972766"/>
    <lineage>
        <taxon>Bacteria</taxon>
        <taxon>Pseudomonadati</taxon>
        <taxon>Pseudomonadota</taxon>
        <taxon>Alphaproteobacteria</taxon>
        <taxon>Acetobacterales</taxon>
        <taxon>Acetobacteraceae</taxon>
    </lineage>
</organism>
<gene>
    <name evidence="1" type="ORF">R83534S58_LOCUS687</name>
</gene>
<reference evidence="1" key="1">
    <citation type="submission" date="2022-10" db="EMBL/GenBank/DDBJ databases">
        <authorList>
            <person name="Botero Cardona J."/>
        </authorList>
    </citation>
    <scope>NUCLEOTIDE SEQUENCE</scope>
    <source>
        <strain evidence="1">R-83534</strain>
    </source>
</reference>
<name>A0ABM9HLY3_9PROT</name>
<dbReference type="Proteomes" id="UP001154272">
    <property type="component" value="Unassembled WGS sequence"/>
</dbReference>